<dbReference type="SUPFAM" id="SSF56300">
    <property type="entry name" value="Metallo-dependent phosphatases"/>
    <property type="match status" value="1"/>
</dbReference>
<feature type="domain" description="Calcineurin-like phosphoesterase" evidence="1">
    <location>
        <begin position="24"/>
        <end position="113"/>
    </location>
</feature>
<evidence type="ECO:0000259" key="1">
    <source>
        <dbReference type="Pfam" id="PF00149"/>
    </source>
</evidence>
<reference evidence="2 3" key="1">
    <citation type="submission" date="2020-04" db="EMBL/GenBank/DDBJ databases">
        <title>Flammeovirga sp. SR4, a novel species isolated from seawater.</title>
        <authorList>
            <person name="Wang X."/>
        </authorList>
    </citation>
    <scope>NUCLEOTIDE SEQUENCE [LARGE SCALE GENOMIC DNA]</scope>
    <source>
        <strain evidence="2 3">ATCC 23126</strain>
    </source>
</reference>
<dbReference type="Gene3D" id="3.60.21.10">
    <property type="match status" value="1"/>
</dbReference>
<dbReference type="InterPro" id="IPR004843">
    <property type="entry name" value="Calcineurin-like_PHP"/>
</dbReference>
<proteinExistence type="predicted"/>
<dbReference type="GO" id="GO:0016787">
    <property type="term" value="F:hydrolase activity"/>
    <property type="evidence" value="ECO:0007669"/>
    <property type="project" value="InterPro"/>
</dbReference>
<sequence>MKKLNLLFLLAVICFSCSEEKTVKFAVCTDVHQDIIHDAPERLQTFVEHAQKEDVDFIIQLGDFCYPKTQNDGFLNVWNSFSGPKYHVLGNHDMDISSKNESMKYTGMEKSFYSFDECGFHFVVLDPNFFCGGFIFC</sequence>
<dbReference type="EMBL" id="JABANE010000019">
    <property type="protein sequence ID" value="NME68141.1"/>
    <property type="molecule type" value="Genomic_DNA"/>
</dbReference>
<dbReference type="Pfam" id="PF00149">
    <property type="entry name" value="Metallophos"/>
    <property type="match status" value="1"/>
</dbReference>
<dbReference type="AlphaFoldDB" id="A0A7X9P250"/>
<dbReference type="Proteomes" id="UP000576082">
    <property type="component" value="Unassembled WGS sequence"/>
</dbReference>
<evidence type="ECO:0000313" key="2">
    <source>
        <dbReference type="EMBL" id="NME68141.1"/>
    </source>
</evidence>
<protein>
    <recommendedName>
        <fullName evidence="1">Calcineurin-like phosphoesterase domain-containing protein</fullName>
    </recommendedName>
</protein>
<comment type="caution">
    <text evidence="2">The sequence shown here is derived from an EMBL/GenBank/DDBJ whole genome shotgun (WGS) entry which is preliminary data.</text>
</comment>
<accession>A0A7X9P250</accession>
<organism evidence="2 3">
    <name type="scientific">Flammeovirga aprica JL-4</name>
    <dbReference type="NCBI Taxonomy" id="694437"/>
    <lineage>
        <taxon>Bacteria</taxon>
        <taxon>Pseudomonadati</taxon>
        <taxon>Bacteroidota</taxon>
        <taxon>Cytophagia</taxon>
        <taxon>Cytophagales</taxon>
        <taxon>Flammeovirgaceae</taxon>
        <taxon>Flammeovirga</taxon>
    </lineage>
</organism>
<keyword evidence="3" id="KW-1185">Reference proteome</keyword>
<evidence type="ECO:0000313" key="3">
    <source>
        <dbReference type="Proteomes" id="UP000576082"/>
    </source>
</evidence>
<dbReference type="RefSeq" id="WP_169656450.1">
    <property type="nucleotide sequence ID" value="NZ_JABANE010000019.1"/>
</dbReference>
<name>A0A7X9P250_9BACT</name>
<dbReference type="InterPro" id="IPR029052">
    <property type="entry name" value="Metallo-depent_PP-like"/>
</dbReference>
<gene>
    <name evidence="2" type="ORF">HHU12_09230</name>
</gene>